<evidence type="ECO:0000313" key="10">
    <source>
        <dbReference type="EMBL" id="OWJ68865.1"/>
    </source>
</evidence>
<dbReference type="PANTHER" id="PTHR30193:SF1">
    <property type="entry name" value="ABC TRANSPORTER PERMEASE PROTEIN YESP-RELATED"/>
    <property type="match status" value="1"/>
</dbReference>
<feature type="region of interest" description="Disordered" evidence="8">
    <location>
        <begin position="1"/>
        <end position="31"/>
    </location>
</feature>
<dbReference type="Proteomes" id="UP000196655">
    <property type="component" value="Unassembled WGS sequence"/>
</dbReference>
<accession>A0A211ZUB3</accession>
<feature type="transmembrane region" description="Helical" evidence="7">
    <location>
        <begin position="42"/>
        <end position="69"/>
    </location>
</feature>
<dbReference type="Gene3D" id="1.10.3720.10">
    <property type="entry name" value="MetI-like"/>
    <property type="match status" value="1"/>
</dbReference>
<feature type="transmembrane region" description="Helical" evidence="7">
    <location>
        <begin position="185"/>
        <end position="207"/>
    </location>
</feature>
<evidence type="ECO:0000259" key="9">
    <source>
        <dbReference type="PROSITE" id="PS50928"/>
    </source>
</evidence>
<evidence type="ECO:0000256" key="3">
    <source>
        <dbReference type="ARBA" id="ARBA00022475"/>
    </source>
</evidence>
<evidence type="ECO:0000256" key="7">
    <source>
        <dbReference type="RuleBase" id="RU363032"/>
    </source>
</evidence>
<dbReference type="AlphaFoldDB" id="A0A211ZUB3"/>
<evidence type="ECO:0000256" key="5">
    <source>
        <dbReference type="ARBA" id="ARBA00022989"/>
    </source>
</evidence>
<comment type="subcellular location">
    <subcellularLocation>
        <location evidence="1 7">Cell membrane</location>
        <topology evidence="1 7">Multi-pass membrane protein</topology>
    </subcellularLocation>
</comment>
<keyword evidence="2 7" id="KW-0813">Transport</keyword>
<comment type="similarity">
    <text evidence="7">Belongs to the binding-protein-dependent transport system permease family.</text>
</comment>
<gene>
    <name evidence="10" type="ORF">BWR60_01915</name>
</gene>
<evidence type="ECO:0000256" key="8">
    <source>
        <dbReference type="SAM" id="MobiDB-lite"/>
    </source>
</evidence>
<dbReference type="CDD" id="cd06261">
    <property type="entry name" value="TM_PBP2"/>
    <property type="match status" value="1"/>
</dbReference>
<dbReference type="EMBL" id="NHON01000002">
    <property type="protein sequence ID" value="OWJ68865.1"/>
    <property type="molecule type" value="Genomic_DNA"/>
</dbReference>
<evidence type="ECO:0000313" key="11">
    <source>
        <dbReference type="Proteomes" id="UP000196655"/>
    </source>
</evidence>
<keyword evidence="5 7" id="KW-1133">Transmembrane helix</keyword>
<dbReference type="InterPro" id="IPR051393">
    <property type="entry name" value="ABC_transporter_permease"/>
</dbReference>
<sequence>MEAPPPASRSIPDDRTTASKPTAKRMARPLKRRRAARQQYEAYLFLLPWFAGLLILTAGPLAASLYLSFTDFDLLGSPNWVGLANYIDLFTYDPRYLGAFTVTFIYVFLGVPLHLAFALLVAILLNQKVRALGVFRGIYYLPSLLGGSVAVAVMWRQLFGDGGVVNQALGLFGIDAPNWISNPRYALYTLILLHAWQFGSAMVIFLAGLKQVPQELYDAAEIDGAGRWRQFRHITLPMITPVIFFNLVMGIIHSFQAFTSAYIVSGGTGGPSDSTLFYTLYLYQEGFTSFHMGYASAMAWVLLVVIAFFTAINFAFSRRWVFYGDQ</sequence>
<dbReference type="PANTHER" id="PTHR30193">
    <property type="entry name" value="ABC TRANSPORTER PERMEASE PROTEIN"/>
    <property type="match status" value="1"/>
</dbReference>
<protein>
    <submittedName>
        <fullName evidence="10">ABC transporter permease</fullName>
    </submittedName>
</protein>
<dbReference type="InterPro" id="IPR035906">
    <property type="entry name" value="MetI-like_sf"/>
</dbReference>
<keyword evidence="11" id="KW-1185">Reference proteome</keyword>
<keyword evidence="6 7" id="KW-0472">Membrane</keyword>
<reference evidence="11" key="1">
    <citation type="submission" date="2017-05" db="EMBL/GenBank/DDBJ databases">
        <authorList>
            <person name="Macchi M."/>
            <person name="Festa S."/>
            <person name="Coppotelli B.M."/>
            <person name="Morelli I.S."/>
        </authorList>
    </citation>
    <scope>NUCLEOTIDE SEQUENCE [LARGE SCALE GENOMIC DNA]</scope>
    <source>
        <strain evidence="11">I</strain>
    </source>
</reference>
<feature type="transmembrane region" description="Helical" evidence="7">
    <location>
        <begin position="96"/>
        <end position="125"/>
    </location>
</feature>
<feature type="domain" description="ABC transmembrane type-1" evidence="9">
    <location>
        <begin position="100"/>
        <end position="313"/>
    </location>
</feature>
<name>A0A211ZUB3_9PROT</name>
<feature type="transmembrane region" description="Helical" evidence="7">
    <location>
        <begin position="234"/>
        <end position="255"/>
    </location>
</feature>
<dbReference type="GO" id="GO:0055085">
    <property type="term" value="P:transmembrane transport"/>
    <property type="evidence" value="ECO:0007669"/>
    <property type="project" value="InterPro"/>
</dbReference>
<feature type="transmembrane region" description="Helical" evidence="7">
    <location>
        <begin position="297"/>
        <end position="316"/>
    </location>
</feature>
<comment type="caution">
    <text evidence="10">The sequence shown here is derived from an EMBL/GenBank/DDBJ whole genome shotgun (WGS) entry which is preliminary data.</text>
</comment>
<evidence type="ECO:0000256" key="1">
    <source>
        <dbReference type="ARBA" id="ARBA00004651"/>
    </source>
</evidence>
<evidence type="ECO:0000256" key="6">
    <source>
        <dbReference type="ARBA" id="ARBA00023136"/>
    </source>
</evidence>
<feature type="transmembrane region" description="Helical" evidence="7">
    <location>
        <begin position="137"/>
        <end position="155"/>
    </location>
</feature>
<keyword evidence="3" id="KW-1003">Cell membrane</keyword>
<dbReference type="SUPFAM" id="SSF161098">
    <property type="entry name" value="MetI-like"/>
    <property type="match status" value="1"/>
</dbReference>
<dbReference type="PROSITE" id="PS50928">
    <property type="entry name" value="ABC_TM1"/>
    <property type="match status" value="1"/>
</dbReference>
<dbReference type="GO" id="GO:0005886">
    <property type="term" value="C:plasma membrane"/>
    <property type="evidence" value="ECO:0007669"/>
    <property type="project" value="UniProtKB-SubCell"/>
</dbReference>
<evidence type="ECO:0000256" key="2">
    <source>
        <dbReference type="ARBA" id="ARBA00022448"/>
    </source>
</evidence>
<dbReference type="InterPro" id="IPR000515">
    <property type="entry name" value="MetI-like"/>
</dbReference>
<feature type="compositionally biased region" description="Basic residues" evidence="8">
    <location>
        <begin position="22"/>
        <end position="31"/>
    </location>
</feature>
<dbReference type="Pfam" id="PF00528">
    <property type="entry name" value="BPD_transp_1"/>
    <property type="match status" value="1"/>
</dbReference>
<dbReference type="STRING" id="1122125.GCA_000423185_02359"/>
<evidence type="ECO:0000256" key="4">
    <source>
        <dbReference type="ARBA" id="ARBA00022692"/>
    </source>
</evidence>
<keyword evidence="4 7" id="KW-0812">Transmembrane</keyword>
<proteinExistence type="inferred from homology"/>
<organism evidence="10 11">
    <name type="scientific">Inquilinus limosus</name>
    <dbReference type="NCBI Taxonomy" id="171674"/>
    <lineage>
        <taxon>Bacteria</taxon>
        <taxon>Pseudomonadati</taxon>
        <taxon>Pseudomonadota</taxon>
        <taxon>Alphaproteobacteria</taxon>
        <taxon>Rhodospirillales</taxon>
        <taxon>Rhodospirillaceae</taxon>
        <taxon>Inquilinus</taxon>
    </lineage>
</organism>